<evidence type="ECO:0000313" key="1">
    <source>
        <dbReference type="EMBL" id="KAF7836791.1"/>
    </source>
</evidence>
<protein>
    <submittedName>
        <fullName evidence="1">Calcium-binding protein PBP1</fullName>
    </submittedName>
</protein>
<gene>
    <name evidence="1" type="ORF">G2W53_011650</name>
</gene>
<dbReference type="EMBL" id="JAAIUW010000004">
    <property type="protein sequence ID" value="KAF7836791.1"/>
    <property type="molecule type" value="Genomic_DNA"/>
</dbReference>
<accession>A0A835CCM3</accession>
<name>A0A835CCM3_9FABA</name>
<sequence>MAVEEVYDLELEEYLPWMAASLGAEGLLRELCRGFMVLMDVRSRWRA</sequence>
<keyword evidence="2" id="KW-1185">Reference proteome</keyword>
<reference evidence="1" key="1">
    <citation type="submission" date="2020-09" db="EMBL/GenBank/DDBJ databases">
        <title>Genome-Enabled Discovery of Anthraquinone Biosynthesis in Senna tora.</title>
        <authorList>
            <person name="Kang S.-H."/>
            <person name="Pandey R.P."/>
            <person name="Lee C.-M."/>
            <person name="Sim J.-S."/>
            <person name="Jeong J.-T."/>
            <person name="Choi B.-S."/>
            <person name="Jung M."/>
            <person name="Ginzburg D."/>
            <person name="Zhao K."/>
            <person name="Won S.Y."/>
            <person name="Oh T.-J."/>
            <person name="Yu Y."/>
            <person name="Kim N.-H."/>
            <person name="Lee O.R."/>
            <person name="Lee T.-H."/>
            <person name="Bashyal P."/>
            <person name="Kim T.-S."/>
            <person name="Lee W.-H."/>
            <person name="Kawkins C."/>
            <person name="Kim C.-K."/>
            <person name="Kim J.S."/>
            <person name="Ahn B.O."/>
            <person name="Rhee S.Y."/>
            <person name="Sohng J.K."/>
        </authorList>
    </citation>
    <scope>NUCLEOTIDE SEQUENCE</scope>
    <source>
        <tissue evidence="1">Leaf</tissue>
    </source>
</reference>
<proteinExistence type="predicted"/>
<comment type="caution">
    <text evidence="1">The sequence shown here is derived from an EMBL/GenBank/DDBJ whole genome shotgun (WGS) entry which is preliminary data.</text>
</comment>
<dbReference type="Proteomes" id="UP000634136">
    <property type="component" value="Unassembled WGS sequence"/>
</dbReference>
<organism evidence="1 2">
    <name type="scientific">Senna tora</name>
    <dbReference type="NCBI Taxonomy" id="362788"/>
    <lineage>
        <taxon>Eukaryota</taxon>
        <taxon>Viridiplantae</taxon>
        <taxon>Streptophyta</taxon>
        <taxon>Embryophyta</taxon>
        <taxon>Tracheophyta</taxon>
        <taxon>Spermatophyta</taxon>
        <taxon>Magnoliopsida</taxon>
        <taxon>eudicotyledons</taxon>
        <taxon>Gunneridae</taxon>
        <taxon>Pentapetalae</taxon>
        <taxon>rosids</taxon>
        <taxon>fabids</taxon>
        <taxon>Fabales</taxon>
        <taxon>Fabaceae</taxon>
        <taxon>Caesalpinioideae</taxon>
        <taxon>Cassia clade</taxon>
        <taxon>Senna</taxon>
    </lineage>
</organism>
<dbReference type="AlphaFoldDB" id="A0A835CCM3"/>
<evidence type="ECO:0000313" key="2">
    <source>
        <dbReference type="Proteomes" id="UP000634136"/>
    </source>
</evidence>